<feature type="region of interest" description="Disordered" evidence="7">
    <location>
        <begin position="1217"/>
        <end position="1240"/>
    </location>
</feature>
<protein>
    <recommendedName>
        <fullName evidence="13">RNA helicase</fullName>
    </recommendedName>
</protein>
<dbReference type="PROSITE" id="PS51061">
    <property type="entry name" value="R3H"/>
    <property type="match status" value="1"/>
</dbReference>
<dbReference type="PANTHER" id="PTHR18934:SF213">
    <property type="entry name" value="3'-5' RNA HELICASE YTHDC2"/>
    <property type="match status" value="1"/>
</dbReference>
<gene>
    <name evidence="11" type="ORF">ABEB36_004845</name>
</gene>
<evidence type="ECO:0000256" key="2">
    <source>
        <dbReference type="ARBA" id="ARBA00022801"/>
    </source>
</evidence>
<evidence type="ECO:0000259" key="8">
    <source>
        <dbReference type="PROSITE" id="PS51061"/>
    </source>
</evidence>
<dbReference type="EMBL" id="JBDJPC010000004">
    <property type="protein sequence ID" value="KAL1505238.1"/>
    <property type="molecule type" value="Genomic_DNA"/>
</dbReference>
<evidence type="ECO:0000313" key="11">
    <source>
        <dbReference type="EMBL" id="KAL1505238.1"/>
    </source>
</evidence>
<dbReference type="Pfam" id="PF01424">
    <property type="entry name" value="R3H"/>
    <property type="match status" value="1"/>
</dbReference>
<dbReference type="InterPro" id="IPR011545">
    <property type="entry name" value="DEAD/DEAH_box_helicase_dom"/>
</dbReference>
<feature type="repeat" description="ANK" evidence="6">
    <location>
        <begin position="476"/>
        <end position="508"/>
    </location>
</feature>
<evidence type="ECO:0000256" key="7">
    <source>
        <dbReference type="SAM" id="MobiDB-lite"/>
    </source>
</evidence>
<evidence type="ECO:0000259" key="10">
    <source>
        <dbReference type="PROSITE" id="PS51194"/>
    </source>
</evidence>
<dbReference type="SUPFAM" id="SSF52540">
    <property type="entry name" value="P-loop containing nucleoside triphosphate hydrolases"/>
    <property type="match status" value="2"/>
</dbReference>
<dbReference type="Gene3D" id="1.20.120.1080">
    <property type="match status" value="1"/>
</dbReference>
<feature type="region of interest" description="Disordered" evidence="7">
    <location>
        <begin position="1"/>
        <end position="28"/>
    </location>
</feature>
<keyword evidence="3" id="KW-0067">ATP-binding</keyword>
<dbReference type="SUPFAM" id="SSF82708">
    <property type="entry name" value="R3H domain"/>
    <property type="match status" value="1"/>
</dbReference>
<sequence length="1240" mass="142167">MSFSPRKNCGASWRHSGGSNVQSFSHRHAKRENVRFGVNKKSRNNLVIDKQIQEATPEHLRIEIDQIFKKFVSDPSETEYIFPPDYNNLQRKYIHYKAQIMNVSSRSHGKEPNRQLHLKKKPKELINQAFQVPVSDSILHHLQDFYEKHDDLQLQSIMKHRPVKRFEKIYGRLQDSLPLIPEIIRFPNKEIEKMRQQLPLFEKRQLILDAINTNQVTIISSETGSGKTTQIPQYILEEAALKKIPCKIICTQPRRIAAIAAAQRVSYERGEPVGSSIGYQIRLESKCGPNSYVFFCTVGVFLRNLMCGNSCLKKITHILVDEIHERDKLSDFLLICLKQNLELFPNVKIILMSATVDTTKFQEYFKCNQVLSLPGRLFPIQSFFLEDVLSMTQYSTPHMKSAMSKIQQRQNSVQDTQIETAKLSEQDQANWDSVLESYLNFSDNYDYKIHYEEATADLLQLLISEGIPVDQQHSEKGYSALMIACQLGDLEFIGKLCTLGASIDVADAFGKTAMDYAKLANKCDVLEILDFIKSQKGVVTETNIDDSPNLLQLYDMTTPDDFIDYNLIVALIKYIDANSDSGSVLIFLPGYDEIMQCNDYIVNSNIDESTYRVFFLHSNMNMRDQCDVFKVLPNQRKLILSTNIAETSITVEDVVVVIDVGKVKEKIYDSYNRLSTLQTQWISRSCAKQRQGRAGRVRPGFCFRLYSRQRYNYMSEERVPEILRVSLEELCLHAKIIAPRSMNVYEFLSLAPDPPSVNSVAVAIEHLQYLGALDREEDLTKLGEYLAQLALEPRLGKMLIVSCIFKCLEPILTLCAAMAHKDPFQLPPQANLKTLAMAKRQELINDVPSDHSVYLLVFQKWQDAVVRGRSKQFCSEYFVSESTMYSVLDTRRLLLGQLRAVGFVNNSRCIDDFNYNTSSWSLVKAIMLTGFFPNIAYPVQQGLALATKDEKKVSIVNTSICTTKSYNHWYFYDEMVKNRINFMIRGVSVCSPFMIALMCGINVIYPSSCSVKIDDWLEFNFASELPIKFRKTIQSLLHNSLSNPRYSFEKKNLIISNTLCKIVDIEERSAGIKVVQNVGIRPKFLYKITSNPNFKYENGAMKELDQSTKGVGFNSFFNTYFTTICFWKKIDFITMHKQGRTPKRFIPPNKQAQYREHKAAASRNLAFDNIPSATNFVQNFQQCNLNTDVAGAGQSNLYQNPNNDYFALNQNQSFAGHKKDYQSSQKHGEFKIREKQSNKH</sequence>
<dbReference type="GO" id="GO:0005524">
    <property type="term" value="F:ATP binding"/>
    <property type="evidence" value="ECO:0007669"/>
    <property type="project" value="UniProtKB-KW"/>
</dbReference>
<evidence type="ECO:0000256" key="5">
    <source>
        <dbReference type="ARBA" id="ARBA00060772"/>
    </source>
</evidence>
<dbReference type="InterPro" id="IPR011709">
    <property type="entry name" value="DEAD-box_helicase_OB_fold"/>
</dbReference>
<comment type="similarity">
    <text evidence="5">Belongs to the DExH box helicase family.</text>
</comment>
<dbReference type="PROSITE" id="PS51194">
    <property type="entry name" value="HELICASE_CTER"/>
    <property type="match status" value="1"/>
</dbReference>
<dbReference type="Proteomes" id="UP001566132">
    <property type="component" value="Unassembled WGS sequence"/>
</dbReference>
<evidence type="ECO:0008006" key="13">
    <source>
        <dbReference type="Google" id="ProtNLM"/>
    </source>
</evidence>
<feature type="domain" description="Helicase C-terminal" evidence="10">
    <location>
        <begin position="567"/>
        <end position="738"/>
    </location>
</feature>
<dbReference type="Gene3D" id="1.25.40.20">
    <property type="entry name" value="Ankyrin repeat-containing domain"/>
    <property type="match status" value="1"/>
</dbReference>
<feature type="domain" description="R3H" evidence="8">
    <location>
        <begin position="58"/>
        <end position="122"/>
    </location>
</feature>
<keyword evidence="6" id="KW-0040">ANK repeat</keyword>
<dbReference type="CDD" id="cd18791">
    <property type="entry name" value="SF2_C_RHA"/>
    <property type="match status" value="1"/>
</dbReference>
<dbReference type="Gene3D" id="3.40.50.300">
    <property type="entry name" value="P-loop containing nucleotide triphosphate hydrolases"/>
    <property type="match status" value="2"/>
</dbReference>
<dbReference type="InterPro" id="IPR027417">
    <property type="entry name" value="P-loop_NTPase"/>
</dbReference>
<dbReference type="GO" id="GO:0003723">
    <property type="term" value="F:RNA binding"/>
    <property type="evidence" value="ECO:0007669"/>
    <property type="project" value="UniProtKB-KW"/>
</dbReference>
<dbReference type="InterPro" id="IPR007502">
    <property type="entry name" value="Helicase-assoc_dom"/>
</dbReference>
<dbReference type="Pfam" id="PF00271">
    <property type="entry name" value="Helicase_C"/>
    <property type="match status" value="1"/>
</dbReference>
<proteinExistence type="inferred from homology"/>
<dbReference type="Pfam" id="PF07717">
    <property type="entry name" value="OB_NTP_bind"/>
    <property type="match status" value="1"/>
</dbReference>
<dbReference type="AlphaFoldDB" id="A0ABD1EW14"/>
<evidence type="ECO:0000256" key="4">
    <source>
        <dbReference type="ARBA" id="ARBA00022884"/>
    </source>
</evidence>
<dbReference type="Gene3D" id="3.30.1370.50">
    <property type="entry name" value="R3H-like domain"/>
    <property type="match status" value="1"/>
</dbReference>
<keyword evidence="4" id="KW-0694">RNA-binding</keyword>
<dbReference type="PROSITE" id="PS51192">
    <property type="entry name" value="HELICASE_ATP_BIND_1"/>
    <property type="match status" value="1"/>
</dbReference>
<dbReference type="SMART" id="SM00847">
    <property type="entry name" value="HA2"/>
    <property type="match status" value="1"/>
</dbReference>
<reference evidence="11 12" key="1">
    <citation type="submission" date="2024-05" db="EMBL/GenBank/DDBJ databases">
        <title>Genetic variation in Jamaican populations of the coffee berry borer (Hypothenemus hampei).</title>
        <authorList>
            <person name="Errbii M."/>
            <person name="Myrie A."/>
        </authorList>
    </citation>
    <scope>NUCLEOTIDE SEQUENCE [LARGE SCALE GENOMIC DNA]</scope>
    <source>
        <strain evidence="11">JA-Hopewell-2020-01-JO</strain>
        <tissue evidence="11">Whole body</tissue>
    </source>
</reference>
<dbReference type="PROSITE" id="PS50088">
    <property type="entry name" value="ANK_REPEAT"/>
    <property type="match status" value="1"/>
</dbReference>
<evidence type="ECO:0000313" key="12">
    <source>
        <dbReference type="Proteomes" id="UP001566132"/>
    </source>
</evidence>
<dbReference type="CDD" id="cd17917">
    <property type="entry name" value="DEXHc_RHA-like"/>
    <property type="match status" value="1"/>
</dbReference>
<dbReference type="SMART" id="SM00487">
    <property type="entry name" value="DEXDc"/>
    <property type="match status" value="1"/>
</dbReference>
<dbReference type="Pfam" id="PF12796">
    <property type="entry name" value="Ank_2"/>
    <property type="match status" value="1"/>
</dbReference>
<name>A0ABD1EW14_HYPHA</name>
<evidence type="ECO:0000259" key="9">
    <source>
        <dbReference type="PROSITE" id="PS51192"/>
    </source>
</evidence>
<dbReference type="InterPro" id="IPR014001">
    <property type="entry name" value="Helicase_ATP-bd"/>
</dbReference>
<dbReference type="SUPFAM" id="SSF48403">
    <property type="entry name" value="Ankyrin repeat"/>
    <property type="match status" value="1"/>
</dbReference>
<dbReference type="PANTHER" id="PTHR18934">
    <property type="entry name" value="ATP-DEPENDENT RNA HELICASE"/>
    <property type="match status" value="1"/>
</dbReference>
<dbReference type="InterPro" id="IPR036770">
    <property type="entry name" value="Ankyrin_rpt-contain_sf"/>
</dbReference>
<dbReference type="Pfam" id="PF04408">
    <property type="entry name" value="WHD_HA2"/>
    <property type="match status" value="1"/>
</dbReference>
<comment type="caution">
    <text evidence="11">The sequence shown here is derived from an EMBL/GenBank/DDBJ whole genome shotgun (WGS) entry which is preliminary data.</text>
</comment>
<evidence type="ECO:0000256" key="6">
    <source>
        <dbReference type="PROSITE-ProRule" id="PRU00023"/>
    </source>
</evidence>
<dbReference type="InterPro" id="IPR001650">
    <property type="entry name" value="Helicase_C-like"/>
</dbReference>
<dbReference type="InterPro" id="IPR036867">
    <property type="entry name" value="R3H_dom_sf"/>
</dbReference>
<dbReference type="PROSITE" id="PS50297">
    <property type="entry name" value="ANK_REP_REGION"/>
    <property type="match status" value="1"/>
</dbReference>
<evidence type="ECO:0000256" key="1">
    <source>
        <dbReference type="ARBA" id="ARBA00022741"/>
    </source>
</evidence>
<keyword evidence="1" id="KW-0547">Nucleotide-binding</keyword>
<organism evidence="11 12">
    <name type="scientific">Hypothenemus hampei</name>
    <name type="common">Coffee berry borer</name>
    <dbReference type="NCBI Taxonomy" id="57062"/>
    <lineage>
        <taxon>Eukaryota</taxon>
        <taxon>Metazoa</taxon>
        <taxon>Ecdysozoa</taxon>
        <taxon>Arthropoda</taxon>
        <taxon>Hexapoda</taxon>
        <taxon>Insecta</taxon>
        <taxon>Pterygota</taxon>
        <taxon>Neoptera</taxon>
        <taxon>Endopterygota</taxon>
        <taxon>Coleoptera</taxon>
        <taxon>Polyphaga</taxon>
        <taxon>Cucujiformia</taxon>
        <taxon>Curculionidae</taxon>
        <taxon>Scolytinae</taxon>
        <taxon>Hypothenemus</taxon>
    </lineage>
</organism>
<feature type="domain" description="Helicase ATP-binding" evidence="9">
    <location>
        <begin position="208"/>
        <end position="374"/>
    </location>
</feature>
<dbReference type="SMART" id="SM00490">
    <property type="entry name" value="HELICc"/>
    <property type="match status" value="1"/>
</dbReference>
<dbReference type="Pfam" id="PF00270">
    <property type="entry name" value="DEAD"/>
    <property type="match status" value="1"/>
</dbReference>
<keyword evidence="2" id="KW-0378">Hydrolase</keyword>
<dbReference type="InterPro" id="IPR048333">
    <property type="entry name" value="HA2_WH"/>
</dbReference>
<dbReference type="InterPro" id="IPR001374">
    <property type="entry name" value="R3H_dom"/>
</dbReference>
<dbReference type="Pfam" id="PF21010">
    <property type="entry name" value="HA2_C"/>
    <property type="match status" value="1"/>
</dbReference>
<dbReference type="FunFam" id="3.40.50.300:FF:000526">
    <property type="entry name" value="DExH-box ATP-dependent RNA helicase DExH3"/>
    <property type="match status" value="1"/>
</dbReference>
<dbReference type="GO" id="GO:0016787">
    <property type="term" value="F:hydrolase activity"/>
    <property type="evidence" value="ECO:0007669"/>
    <property type="project" value="UniProtKB-KW"/>
</dbReference>
<keyword evidence="12" id="KW-1185">Reference proteome</keyword>
<accession>A0ABD1EW14</accession>
<dbReference type="InterPro" id="IPR002110">
    <property type="entry name" value="Ankyrin_rpt"/>
</dbReference>
<evidence type="ECO:0000256" key="3">
    <source>
        <dbReference type="ARBA" id="ARBA00022840"/>
    </source>
</evidence>